<reference evidence="1 2" key="1">
    <citation type="submission" date="2022-05" db="EMBL/GenBank/DDBJ databases">
        <authorList>
            <consortium name="Genoscope - CEA"/>
            <person name="William W."/>
        </authorList>
    </citation>
    <scope>NUCLEOTIDE SEQUENCE [LARGE SCALE GENOMIC DNA]</scope>
</reference>
<dbReference type="EMBL" id="CALNXI010000505">
    <property type="protein sequence ID" value="CAH3028331.1"/>
    <property type="molecule type" value="Genomic_DNA"/>
</dbReference>
<feature type="non-terminal residue" evidence="1">
    <location>
        <position position="1"/>
    </location>
</feature>
<keyword evidence="2" id="KW-1185">Reference proteome</keyword>
<accession>A0ABN8MF56</accession>
<evidence type="ECO:0000313" key="1">
    <source>
        <dbReference type="EMBL" id="CAH3028331.1"/>
    </source>
</evidence>
<gene>
    <name evidence="1" type="ORF">PEVE_00033811</name>
</gene>
<comment type="caution">
    <text evidence="1">The sequence shown here is derived from an EMBL/GenBank/DDBJ whole genome shotgun (WGS) entry which is preliminary data.</text>
</comment>
<protein>
    <submittedName>
        <fullName evidence="1">Uncharacterized protein</fullName>
    </submittedName>
</protein>
<proteinExistence type="predicted"/>
<evidence type="ECO:0000313" key="2">
    <source>
        <dbReference type="Proteomes" id="UP001159427"/>
    </source>
</evidence>
<dbReference type="Proteomes" id="UP001159427">
    <property type="component" value="Unassembled WGS sequence"/>
</dbReference>
<sequence length="88" mass="9906">AIKEKTVSAKPGTPYLRPVGKMKKLHSNVNVCYLYQPGDLERGRQRATDPIWSLKPIVYLQDGPKRGFVREELLTILLNTTLPPSSSK</sequence>
<name>A0ABN8MF56_9CNID</name>
<organism evidence="1 2">
    <name type="scientific">Porites evermanni</name>
    <dbReference type="NCBI Taxonomy" id="104178"/>
    <lineage>
        <taxon>Eukaryota</taxon>
        <taxon>Metazoa</taxon>
        <taxon>Cnidaria</taxon>
        <taxon>Anthozoa</taxon>
        <taxon>Hexacorallia</taxon>
        <taxon>Scleractinia</taxon>
        <taxon>Fungiina</taxon>
        <taxon>Poritidae</taxon>
        <taxon>Porites</taxon>
    </lineage>
</organism>